<evidence type="ECO:0000313" key="1">
    <source>
        <dbReference type="Proteomes" id="UP000887565"/>
    </source>
</evidence>
<keyword evidence="1" id="KW-1185">Reference proteome</keyword>
<name>A0A915HNE2_ROMCU</name>
<organism evidence="1 2">
    <name type="scientific">Romanomermis culicivorax</name>
    <name type="common">Nematode worm</name>
    <dbReference type="NCBI Taxonomy" id="13658"/>
    <lineage>
        <taxon>Eukaryota</taxon>
        <taxon>Metazoa</taxon>
        <taxon>Ecdysozoa</taxon>
        <taxon>Nematoda</taxon>
        <taxon>Enoplea</taxon>
        <taxon>Dorylaimia</taxon>
        <taxon>Mermithida</taxon>
        <taxon>Mermithoidea</taxon>
        <taxon>Mermithidae</taxon>
        <taxon>Romanomermis</taxon>
    </lineage>
</organism>
<evidence type="ECO:0000313" key="2">
    <source>
        <dbReference type="WBParaSite" id="nRc.2.0.1.t02872-RA"/>
    </source>
</evidence>
<accession>A0A915HNE2</accession>
<sequence>MDGATSVLRRPGTVFLVETFFYHIIDGFAGRLAELDDAYARLFGTDGEQLAKIADEAQNVVAENGGANTSRTVDQKYQVGRLIRAVDRKCRNFKRNGDKDRTVSVHDASSEQSFNAGSKHSLTTITKRLREQARMHNFMDPTWEQKFFSSSKTQWCCKTAPVGQSGMIGRTLALVRPVPKIANFEQFLIAGQRVVDVAFEMDVSGVVAFILGIAVRMHDSDESYIQYCIYHCTILGKIRRIEQTGIFSSPAKGIIIIIASSYNPNQFSCQGEKMMRPCISFVNNE</sequence>
<proteinExistence type="predicted"/>
<dbReference type="Proteomes" id="UP000887565">
    <property type="component" value="Unplaced"/>
</dbReference>
<protein>
    <submittedName>
        <fullName evidence="2">Uncharacterized protein</fullName>
    </submittedName>
</protein>
<dbReference type="WBParaSite" id="nRc.2.0.1.t02872-RA">
    <property type="protein sequence ID" value="nRc.2.0.1.t02872-RA"/>
    <property type="gene ID" value="nRc.2.0.1.g02872"/>
</dbReference>
<reference evidence="2" key="1">
    <citation type="submission" date="2022-11" db="UniProtKB">
        <authorList>
            <consortium name="WormBaseParasite"/>
        </authorList>
    </citation>
    <scope>IDENTIFICATION</scope>
</reference>
<dbReference type="AlphaFoldDB" id="A0A915HNE2"/>